<dbReference type="Gramene" id="Zm00001eb170370_T001">
    <property type="protein sequence ID" value="Zm00001eb170370_P001"/>
    <property type="gene ID" value="Zm00001eb170370"/>
</dbReference>
<dbReference type="Proteomes" id="UP000007305">
    <property type="component" value="Chromosome 4"/>
</dbReference>
<dbReference type="EnsemblPlants" id="Zm00001eb170370_T001">
    <property type="protein sequence ID" value="Zm00001eb170370_P001"/>
    <property type="gene ID" value="Zm00001eb170370"/>
</dbReference>
<reference evidence="2" key="3">
    <citation type="submission" date="2021-05" db="UniProtKB">
        <authorList>
            <consortium name="EnsemblPlants"/>
        </authorList>
    </citation>
    <scope>IDENTIFICATION</scope>
    <source>
        <strain evidence="2">cv. B73</strain>
    </source>
</reference>
<feature type="compositionally biased region" description="Basic and acidic residues" evidence="1">
    <location>
        <begin position="129"/>
        <end position="139"/>
    </location>
</feature>
<sequence>MEAARHAPPTTTAQHRPGHGAPRWALLGPHLLAEIGLDEERLGEGRGGERREGDEQRAGGGEEDRRGDEEQEKQQAKTSTMSTLPSSSERSSSSACNNLTEGGAESDEEIRRVPEMCGASASASSGVGADERPKGEDGKQGQVAAGAQPPAGGKKRGRTAGRSAESSTQILPRFPSAICPLFPLVPLRSFSYKPSLATVPACQAINVADHACTKTASFDVSVTQYLIHLVLPPHHSDGRLKEPVSLDYIVEMWHPEGYG</sequence>
<feature type="compositionally biased region" description="Low complexity" evidence="1">
    <location>
        <begin position="140"/>
        <end position="152"/>
    </location>
</feature>
<reference evidence="3" key="1">
    <citation type="journal article" date="2009" name="Science">
        <title>The B73 maize genome: complexity, diversity, and dynamics.</title>
        <authorList>
            <person name="Schnable P.S."/>
            <person name="Ware D."/>
            <person name="Fulton R.S."/>
            <person name="Stein J.C."/>
            <person name="Wei F."/>
            <person name="Pasternak S."/>
            <person name="Liang C."/>
            <person name="Zhang J."/>
            <person name="Fulton L."/>
            <person name="Graves T.A."/>
            <person name="Minx P."/>
            <person name="Reily A.D."/>
            <person name="Courtney L."/>
            <person name="Kruchowski S.S."/>
            <person name="Tomlinson C."/>
            <person name="Strong C."/>
            <person name="Delehaunty K."/>
            <person name="Fronick C."/>
            <person name="Courtney B."/>
            <person name="Rock S.M."/>
            <person name="Belter E."/>
            <person name="Du F."/>
            <person name="Kim K."/>
            <person name="Abbott R.M."/>
            <person name="Cotton M."/>
            <person name="Levy A."/>
            <person name="Marchetto P."/>
            <person name="Ochoa K."/>
            <person name="Jackson S.M."/>
            <person name="Gillam B."/>
            <person name="Chen W."/>
            <person name="Yan L."/>
            <person name="Higginbotham J."/>
            <person name="Cardenas M."/>
            <person name="Waligorski J."/>
            <person name="Applebaum E."/>
            <person name="Phelps L."/>
            <person name="Falcone J."/>
            <person name="Kanchi K."/>
            <person name="Thane T."/>
            <person name="Scimone A."/>
            <person name="Thane N."/>
            <person name="Henke J."/>
            <person name="Wang T."/>
            <person name="Ruppert J."/>
            <person name="Shah N."/>
            <person name="Rotter K."/>
            <person name="Hodges J."/>
            <person name="Ingenthron E."/>
            <person name="Cordes M."/>
            <person name="Kohlberg S."/>
            <person name="Sgro J."/>
            <person name="Delgado B."/>
            <person name="Mead K."/>
            <person name="Chinwalla A."/>
            <person name="Leonard S."/>
            <person name="Crouse K."/>
            <person name="Collura K."/>
            <person name="Kudrna D."/>
            <person name="Currie J."/>
            <person name="He R."/>
            <person name="Angelova A."/>
            <person name="Rajasekar S."/>
            <person name="Mueller T."/>
            <person name="Lomeli R."/>
            <person name="Scara G."/>
            <person name="Ko A."/>
            <person name="Delaney K."/>
            <person name="Wissotski M."/>
            <person name="Lopez G."/>
            <person name="Campos D."/>
            <person name="Braidotti M."/>
            <person name="Ashley E."/>
            <person name="Golser W."/>
            <person name="Kim H."/>
            <person name="Lee S."/>
            <person name="Lin J."/>
            <person name="Dujmic Z."/>
            <person name="Kim W."/>
            <person name="Talag J."/>
            <person name="Zuccolo A."/>
            <person name="Fan C."/>
            <person name="Sebastian A."/>
            <person name="Kramer M."/>
            <person name="Spiegel L."/>
            <person name="Nascimento L."/>
            <person name="Zutavern T."/>
            <person name="Miller B."/>
            <person name="Ambroise C."/>
            <person name="Muller S."/>
            <person name="Spooner W."/>
            <person name="Narechania A."/>
            <person name="Ren L."/>
            <person name="Wei S."/>
            <person name="Kumari S."/>
            <person name="Faga B."/>
            <person name="Levy M.J."/>
            <person name="McMahan L."/>
            <person name="Van Buren P."/>
            <person name="Vaughn M.W."/>
            <person name="Ying K."/>
            <person name="Yeh C.-T."/>
            <person name="Emrich S.J."/>
            <person name="Jia Y."/>
            <person name="Kalyanaraman A."/>
            <person name="Hsia A.-P."/>
            <person name="Barbazuk W.B."/>
            <person name="Baucom R.S."/>
            <person name="Brutnell T.P."/>
            <person name="Carpita N.C."/>
            <person name="Chaparro C."/>
            <person name="Chia J.-M."/>
            <person name="Deragon J.-M."/>
            <person name="Estill J.C."/>
            <person name="Fu Y."/>
            <person name="Jeddeloh J.A."/>
            <person name="Han Y."/>
            <person name="Lee H."/>
            <person name="Li P."/>
            <person name="Lisch D.R."/>
            <person name="Liu S."/>
            <person name="Liu Z."/>
            <person name="Nagel D.H."/>
            <person name="McCann M.C."/>
            <person name="SanMiguel P."/>
            <person name="Myers A.M."/>
            <person name="Nettleton D."/>
            <person name="Nguyen J."/>
            <person name="Penning B.W."/>
            <person name="Ponnala L."/>
            <person name="Schneider K.L."/>
            <person name="Schwartz D.C."/>
            <person name="Sharma A."/>
            <person name="Soderlund C."/>
            <person name="Springer N.M."/>
            <person name="Sun Q."/>
            <person name="Wang H."/>
            <person name="Waterman M."/>
            <person name="Westerman R."/>
            <person name="Wolfgruber T.K."/>
            <person name="Yang L."/>
            <person name="Yu Y."/>
            <person name="Zhang L."/>
            <person name="Zhou S."/>
            <person name="Zhu Q."/>
            <person name="Bennetzen J.L."/>
            <person name="Dawe R.K."/>
            <person name="Jiang J."/>
            <person name="Jiang N."/>
            <person name="Presting G.G."/>
            <person name="Wessler S.R."/>
            <person name="Aluru S."/>
            <person name="Martienssen R.A."/>
            <person name="Clifton S.W."/>
            <person name="McCombie W.R."/>
            <person name="Wing R.A."/>
            <person name="Wilson R.K."/>
        </authorList>
    </citation>
    <scope>NUCLEOTIDE SEQUENCE [LARGE SCALE GENOMIC DNA]</scope>
    <source>
        <strain evidence="3">cv. B73</strain>
    </source>
</reference>
<evidence type="ECO:0000256" key="1">
    <source>
        <dbReference type="SAM" id="MobiDB-lite"/>
    </source>
</evidence>
<organism evidence="2 3">
    <name type="scientific">Zea mays</name>
    <name type="common">Maize</name>
    <dbReference type="NCBI Taxonomy" id="4577"/>
    <lineage>
        <taxon>Eukaryota</taxon>
        <taxon>Viridiplantae</taxon>
        <taxon>Streptophyta</taxon>
        <taxon>Embryophyta</taxon>
        <taxon>Tracheophyta</taxon>
        <taxon>Spermatophyta</taxon>
        <taxon>Magnoliopsida</taxon>
        <taxon>Liliopsida</taxon>
        <taxon>Poales</taxon>
        <taxon>Poaceae</taxon>
        <taxon>PACMAD clade</taxon>
        <taxon>Panicoideae</taxon>
        <taxon>Andropogonodae</taxon>
        <taxon>Andropogoneae</taxon>
        <taxon>Tripsacinae</taxon>
        <taxon>Zea</taxon>
    </lineage>
</organism>
<keyword evidence="3" id="KW-1185">Reference proteome</keyword>
<feature type="compositionally biased region" description="Basic and acidic residues" evidence="1">
    <location>
        <begin position="38"/>
        <end position="75"/>
    </location>
</feature>
<feature type="compositionally biased region" description="Low complexity" evidence="1">
    <location>
        <begin position="118"/>
        <end position="128"/>
    </location>
</feature>
<dbReference type="InParanoid" id="A0A804NLV9"/>
<protein>
    <submittedName>
        <fullName evidence="2">Uncharacterized protein</fullName>
    </submittedName>
</protein>
<name>A0A804NLV9_MAIZE</name>
<feature type="compositionally biased region" description="Low complexity" evidence="1">
    <location>
        <begin position="78"/>
        <end position="94"/>
    </location>
</feature>
<feature type="region of interest" description="Disordered" evidence="1">
    <location>
        <begin position="1"/>
        <end position="167"/>
    </location>
</feature>
<proteinExistence type="predicted"/>
<reference evidence="2" key="2">
    <citation type="submission" date="2019-07" db="EMBL/GenBank/DDBJ databases">
        <authorList>
            <person name="Seetharam A."/>
            <person name="Woodhouse M."/>
            <person name="Cannon E."/>
        </authorList>
    </citation>
    <scope>NUCLEOTIDE SEQUENCE [LARGE SCALE GENOMIC DNA]</scope>
    <source>
        <strain evidence="2">cv. B73</strain>
    </source>
</reference>
<evidence type="ECO:0000313" key="3">
    <source>
        <dbReference type="Proteomes" id="UP000007305"/>
    </source>
</evidence>
<evidence type="ECO:0000313" key="2">
    <source>
        <dbReference type="EnsemblPlants" id="Zm00001eb170370_P001"/>
    </source>
</evidence>
<dbReference type="AlphaFoldDB" id="A0A804NLV9"/>
<accession>A0A804NLV9</accession>